<organism evidence="1 2">
    <name type="scientific">Triticum urartu</name>
    <name type="common">Red wild einkorn</name>
    <name type="synonym">Crithodium urartu</name>
    <dbReference type="NCBI Taxonomy" id="4572"/>
    <lineage>
        <taxon>Eukaryota</taxon>
        <taxon>Viridiplantae</taxon>
        <taxon>Streptophyta</taxon>
        <taxon>Embryophyta</taxon>
        <taxon>Tracheophyta</taxon>
        <taxon>Spermatophyta</taxon>
        <taxon>Magnoliopsida</taxon>
        <taxon>Liliopsida</taxon>
        <taxon>Poales</taxon>
        <taxon>Poaceae</taxon>
        <taxon>BOP clade</taxon>
        <taxon>Pooideae</taxon>
        <taxon>Triticodae</taxon>
        <taxon>Triticeae</taxon>
        <taxon>Triticinae</taxon>
        <taxon>Triticum</taxon>
    </lineage>
</organism>
<proteinExistence type="predicted"/>
<protein>
    <submittedName>
        <fullName evidence="1">Uncharacterized protein</fullName>
    </submittedName>
</protein>
<evidence type="ECO:0000313" key="1">
    <source>
        <dbReference type="EnsemblPlants" id="TuG1812G0200003215.01.T01.cds445525"/>
    </source>
</evidence>
<dbReference type="Proteomes" id="UP000015106">
    <property type="component" value="Chromosome 2"/>
</dbReference>
<name>A0A8R7PEZ8_TRIUA</name>
<reference evidence="1" key="3">
    <citation type="submission" date="2022-06" db="UniProtKB">
        <authorList>
            <consortium name="EnsemblPlants"/>
        </authorList>
    </citation>
    <scope>IDENTIFICATION</scope>
</reference>
<dbReference type="EnsemblPlants" id="TuG1812G0200003215.01.T01">
    <property type="protein sequence ID" value="TuG1812G0200003215.01.T01.cds445525"/>
    <property type="gene ID" value="TuG1812G0200003215.01"/>
</dbReference>
<keyword evidence="2" id="KW-1185">Reference proteome</keyword>
<sequence length="90" mass="10157">MSVISLSRLQYRVVNEKCPLKNLILFRKWLASDSLLVQSLLSSGGVSGLASLIHPFLQHNRLVSYLNFVAWQKLQFGTILSTCVFFGMLL</sequence>
<reference evidence="1" key="2">
    <citation type="submission" date="2018-03" db="EMBL/GenBank/DDBJ databases">
        <title>The Triticum urartu genome reveals the dynamic nature of wheat genome evolution.</title>
        <authorList>
            <person name="Ling H."/>
            <person name="Ma B."/>
            <person name="Shi X."/>
            <person name="Liu H."/>
            <person name="Dong L."/>
            <person name="Sun H."/>
            <person name="Cao Y."/>
            <person name="Gao Q."/>
            <person name="Zheng S."/>
            <person name="Li Y."/>
            <person name="Yu Y."/>
            <person name="Du H."/>
            <person name="Qi M."/>
            <person name="Li Y."/>
            <person name="Yu H."/>
            <person name="Cui Y."/>
            <person name="Wang N."/>
            <person name="Chen C."/>
            <person name="Wu H."/>
            <person name="Zhao Y."/>
            <person name="Zhang J."/>
            <person name="Li Y."/>
            <person name="Zhou W."/>
            <person name="Zhang B."/>
            <person name="Hu W."/>
            <person name="Eijk M."/>
            <person name="Tang J."/>
            <person name="Witsenboer H."/>
            <person name="Zhao S."/>
            <person name="Li Z."/>
            <person name="Zhang A."/>
            <person name="Wang D."/>
            <person name="Liang C."/>
        </authorList>
    </citation>
    <scope>NUCLEOTIDE SEQUENCE [LARGE SCALE GENOMIC DNA]</scope>
    <source>
        <strain evidence="1">cv. G1812</strain>
    </source>
</reference>
<reference evidence="2" key="1">
    <citation type="journal article" date="2013" name="Nature">
        <title>Draft genome of the wheat A-genome progenitor Triticum urartu.</title>
        <authorList>
            <person name="Ling H.Q."/>
            <person name="Zhao S."/>
            <person name="Liu D."/>
            <person name="Wang J."/>
            <person name="Sun H."/>
            <person name="Zhang C."/>
            <person name="Fan H."/>
            <person name="Li D."/>
            <person name="Dong L."/>
            <person name="Tao Y."/>
            <person name="Gao C."/>
            <person name="Wu H."/>
            <person name="Li Y."/>
            <person name="Cui Y."/>
            <person name="Guo X."/>
            <person name="Zheng S."/>
            <person name="Wang B."/>
            <person name="Yu K."/>
            <person name="Liang Q."/>
            <person name="Yang W."/>
            <person name="Lou X."/>
            <person name="Chen J."/>
            <person name="Feng M."/>
            <person name="Jian J."/>
            <person name="Zhang X."/>
            <person name="Luo G."/>
            <person name="Jiang Y."/>
            <person name="Liu J."/>
            <person name="Wang Z."/>
            <person name="Sha Y."/>
            <person name="Zhang B."/>
            <person name="Wu H."/>
            <person name="Tang D."/>
            <person name="Shen Q."/>
            <person name="Xue P."/>
            <person name="Zou S."/>
            <person name="Wang X."/>
            <person name="Liu X."/>
            <person name="Wang F."/>
            <person name="Yang Y."/>
            <person name="An X."/>
            <person name="Dong Z."/>
            <person name="Zhang K."/>
            <person name="Zhang X."/>
            <person name="Luo M.C."/>
            <person name="Dvorak J."/>
            <person name="Tong Y."/>
            <person name="Wang J."/>
            <person name="Yang H."/>
            <person name="Li Z."/>
            <person name="Wang D."/>
            <person name="Zhang A."/>
            <person name="Wang J."/>
        </authorList>
    </citation>
    <scope>NUCLEOTIDE SEQUENCE</scope>
    <source>
        <strain evidence="2">cv. G1812</strain>
    </source>
</reference>
<dbReference type="AlphaFoldDB" id="A0A8R7PEZ8"/>
<accession>A0A8R7PEZ8</accession>
<evidence type="ECO:0000313" key="2">
    <source>
        <dbReference type="Proteomes" id="UP000015106"/>
    </source>
</evidence>
<dbReference type="Gramene" id="TuG1812G0200003215.01.T01">
    <property type="protein sequence ID" value="TuG1812G0200003215.01.T01.cds445525"/>
    <property type="gene ID" value="TuG1812G0200003215.01"/>
</dbReference>